<dbReference type="AlphaFoldDB" id="A0A318U7A3"/>
<reference evidence="2 3" key="1">
    <citation type="submission" date="2018-06" db="EMBL/GenBank/DDBJ databases">
        <title>Genomic Encyclopedia of Type Strains, Phase III (KMG-III): the genomes of soil and plant-associated and newly described type strains.</title>
        <authorList>
            <person name="Whitman W."/>
        </authorList>
    </citation>
    <scope>NUCLEOTIDE SEQUENCE [LARGE SCALE GENOMIC DNA]</scope>
    <source>
        <strain evidence="2 3">JA737</strain>
    </source>
</reference>
<name>A0A318U7A3_9RHOB</name>
<proteinExistence type="predicted"/>
<evidence type="ECO:0000313" key="3">
    <source>
        <dbReference type="Proteomes" id="UP000247727"/>
    </source>
</evidence>
<protein>
    <submittedName>
        <fullName evidence="2">Uncharacterized protein</fullName>
    </submittedName>
</protein>
<gene>
    <name evidence="2" type="ORF">C8J30_101175</name>
</gene>
<feature type="chain" id="PRO_5016278272" evidence="1">
    <location>
        <begin position="40"/>
        <end position="117"/>
    </location>
</feature>
<comment type="caution">
    <text evidence="2">The sequence shown here is derived from an EMBL/GenBank/DDBJ whole genome shotgun (WGS) entry which is preliminary data.</text>
</comment>
<keyword evidence="3" id="KW-1185">Reference proteome</keyword>
<evidence type="ECO:0000313" key="2">
    <source>
        <dbReference type="EMBL" id="PYF12794.1"/>
    </source>
</evidence>
<accession>A0A318U7A3</accession>
<dbReference type="EMBL" id="QJTK01000001">
    <property type="protein sequence ID" value="PYF12794.1"/>
    <property type="molecule type" value="Genomic_DNA"/>
</dbReference>
<evidence type="ECO:0000256" key="1">
    <source>
        <dbReference type="SAM" id="SignalP"/>
    </source>
</evidence>
<organism evidence="2 3">
    <name type="scientific">Rhodobacter viridis</name>
    <dbReference type="NCBI Taxonomy" id="1054202"/>
    <lineage>
        <taxon>Bacteria</taxon>
        <taxon>Pseudomonadati</taxon>
        <taxon>Pseudomonadota</taxon>
        <taxon>Alphaproteobacteria</taxon>
        <taxon>Rhodobacterales</taxon>
        <taxon>Rhodobacter group</taxon>
        <taxon>Rhodobacter</taxon>
    </lineage>
</organism>
<keyword evidence="1" id="KW-0732">Signal</keyword>
<dbReference type="Proteomes" id="UP000247727">
    <property type="component" value="Unassembled WGS sequence"/>
</dbReference>
<feature type="signal peptide" evidence="1">
    <location>
        <begin position="1"/>
        <end position="39"/>
    </location>
</feature>
<sequence>MGRMRNSIGTIAGRALALAPGCAMPGLVLPLTLAACATAAPMADGGARAPRVAEAAGYQGAWLPAGALAVTRKAAPFRHDEGAEAKRAAKALCGGAVASGDTDNFRDGAWIFPGGCA</sequence>